<feature type="compositionally biased region" description="Polar residues" evidence="1">
    <location>
        <begin position="85"/>
        <end position="98"/>
    </location>
</feature>
<dbReference type="AlphaFoldDB" id="A0A7W5ZMF1"/>
<evidence type="ECO:0000256" key="1">
    <source>
        <dbReference type="SAM" id="MobiDB-lite"/>
    </source>
</evidence>
<keyword evidence="3" id="KW-1185">Reference proteome</keyword>
<gene>
    <name evidence="2" type="ORF">FHS57_002546</name>
</gene>
<evidence type="ECO:0000313" key="2">
    <source>
        <dbReference type="EMBL" id="MBB3838541.1"/>
    </source>
</evidence>
<reference evidence="2 3" key="1">
    <citation type="submission" date="2020-08" db="EMBL/GenBank/DDBJ databases">
        <title>Genomic Encyclopedia of Type Strains, Phase IV (KMG-IV): sequencing the most valuable type-strain genomes for metagenomic binning, comparative biology and taxonomic classification.</title>
        <authorList>
            <person name="Goeker M."/>
        </authorList>
    </citation>
    <scope>NUCLEOTIDE SEQUENCE [LARGE SCALE GENOMIC DNA]</scope>
    <source>
        <strain evidence="2 3">DSM 17976</strain>
    </source>
</reference>
<name>A0A7W5ZMF1_9BACT</name>
<accession>A0A7W5ZMF1</accession>
<comment type="caution">
    <text evidence="2">The sequence shown here is derived from an EMBL/GenBank/DDBJ whole genome shotgun (WGS) entry which is preliminary data.</text>
</comment>
<organism evidence="2 3">
    <name type="scientific">Runella defluvii</name>
    <dbReference type="NCBI Taxonomy" id="370973"/>
    <lineage>
        <taxon>Bacteria</taxon>
        <taxon>Pseudomonadati</taxon>
        <taxon>Bacteroidota</taxon>
        <taxon>Cytophagia</taxon>
        <taxon>Cytophagales</taxon>
        <taxon>Spirosomataceae</taxon>
        <taxon>Runella</taxon>
    </lineage>
</organism>
<dbReference type="RefSeq" id="WP_183974056.1">
    <property type="nucleotide sequence ID" value="NZ_JACIBY010000004.1"/>
</dbReference>
<dbReference type="Proteomes" id="UP000541352">
    <property type="component" value="Unassembled WGS sequence"/>
</dbReference>
<sequence length="98" mass="11185">MSVVNTFPNHAINAFVRAWSNVEPRHDVTMFARDQTDGLVPRRSQIAENTAWASNAEIRELAGNNHQEMRRSNRSREELNRAFDGQSQATTAFSIPMR</sequence>
<feature type="compositionally biased region" description="Basic and acidic residues" evidence="1">
    <location>
        <begin position="67"/>
        <end position="81"/>
    </location>
</feature>
<proteinExistence type="predicted"/>
<evidence type="ECO:0000313" key="3">
    <source>
        <dbReference type="Proteomes" id="UP000541352"/>
    </source>
</evidence>
<dbReference type="EMBL" id="JACIBY010000004">
    <property type="protein sequence ID" value="MBB3838541.1"/>
    <property type="molecule type" value="Genomic_DNA"/>
</dbReference>
<protein>
    <submittedName>
        <fullName evidence="2">Uncharacterized protein</fullName>
    </submittedName>
</protein>
<feature type="region of interest" description="Disordered" evidence="1">
    <location>
        <begin position="64"/>
        <end position="98"/>
    </location>
</feature>